<dbReference type="InParanoid" id="A0A409XB08"/>
<dbReference type="EMBL" id="NHYD01002182">
    <property type="protein sequence ID" value="PPQ87962.1"/>
    <property type="molecule type" value="Genomic_DNA"/>
</dbReference>
<evidence type="ECO:0000313" key="1">
    <source>
        <dbReference type="EMBL" id="PPQ87962.1"/>
    </source>
</evidence>
<keyword evidence="2" id="KW-1185">Reference proteome</keyword>
<dbReference type="Proteomes" id="UP000283269">
    <property type="component" value="Unassembled WGS sequence"/>
</dbReference>
<dbReference type="AlphaFoldDB" id="A0A409XB08"/>
<gene>
    <name evidence="1" type="ORF">CVT25_001147</name>
</gene>
<comment type="caution">
    <text evidence="1">The sequence shown here is derived from an EMBL/GenBank/DDBJ whole genome shotgun (WGS) entry which is preliminary data.</text>
</comment>
<reference evidence="1 2" key="1">
    <citation type="journal article" date="2018" name="Evol. Lett.">
        <title>Horizontal gene cluster transfer increased hallucinogenic mushroom diversity.</title>
        <authorList>
            <person name="Reynolds H.T."/>
            <person name="Vijayakumar V."/>
            <person name="Gluck-Thaler E."/>
            <person name="Korotkin H.B."/>
            <person name="Matheny P.B."/>
            <person name="Slot J.C."/>
        </authorList>
    </citation>
    <scope>NUCLEOTIDE SEQUENCE [LARGE SCALE GENOMIC DNA]</scope>
    <source>
        <strain evidence="1 2">2631</strain>
    </source>
</reference>
<organism evidence="1 2">
    <name type="scientific">Psilocybe cyanescens</name>
    <dbReference type="NCBI Taxonomy" id="93625"/>
    <lineage>
        <taxon>Eukaryota</taxon>
        <taxon>Fungi</taxon>
        <taxon>Dikarya</taxon>
        <taxon>Basidiomycota</taxon>
        <taxon>Agaricomycotina</taxon>
        <taxon>Agaricomycetes</taxon>
        <taxon>Agaricomycetidae</taxon>
        <taxon>Agaricales</taxon>
        <taxon>Agaricineae</taxon>
        <taxon>Strophariaceae</taxon>
        <taxon>Psilocybe</taxon>
    </lineage>
</organism>
<name>A0A409XB08_PSICY</name>
<sequence length="96" mass="10947">MLRSLSYISFNDYVDEHDDESGDDRPEIKIASLQQYSFQLRRSATWAYSQVSPHLRMNSLSKLTLMIGLCPLQSALAWTLFFGPGGLQIYNIDADK</sequence>
<accession>A0A409XB08</accession>
<proteinExistence type="predicted"/>
<evidence type="ECO:0000313" key="2">
    <source>
        <dbReference type="Proteomes" id="UP000283269"/>
    </source>
</evidence>
<protein>
    <submittedName>
        <fullName evidence="1">Uncharacterized protein</fullName>
    </submittedName>
</protein>